<dbReference type="RefSeq" id="WP_191765697.1">
    <property type="nucleotide sequence ID" value="NZ_JACSPM010000002.1"/>
</dbReference>
<protein>
    <submittedName>
        <fullName evidence="4">TetR family transcriptional regulator</fullName>
    </submittedName>
</protein>
<keyword evidence="1 2" id="KW-0238">DNA-binding</keyword>
<dbReference type="PROSITE" id="PS50977">
    <property type="entry name" value="HTH_TETR_2"/>
    <property type="match status" value="1"/>
</dbReference>
<evidence type="ECO:0000256" key="2">
    <source>
        <dbReference type="PROSITE-ProRule" id="PRU00335"/>
    </source>
</evidence>
<gene>
    <name evidence="4" type="ORF">H9622_07020</name>
</gene>
<dbReference type="SUPFAM" id="SSF46689">
    <property type="entry name" value="Homeodomain-like"/>
    <property type="match status" value="1"/>
</dbReference>
<reference evidence="4 5" key="1">
    <citation type="submission" date="2020-08" db="EMBL/GenBank/DDBJ databases">
        <title>A Genomic Blueprint of the Chicken Gut Microbiome.</title>
        <authorList>
            <person name="Gilroy R."/>
            <person name="Ravi A."/>
            <person name="Getino M."/>
            <person name="Pursley I."/>
            <person name="Horton D.L."/>
            <person name="Alikhan N.-F."/>
            <person name="Baker D."/>
            <person name="Gharbi K."/>
            <person name="Hall N."/>
            <person name="Watson M."/>
            <person name="Adriaenssens E.M."/>
            <person name="Foster-Nyarko E."/>
            <person name="Jarju S."/>
            <person name="Secka A."/>
            <person name="Antonio M."/>
            <person name="Oren A."/>
            <person name="Chaudhuri R."/>
            <person name="La Ragione R.M."/>
            <person name="Hildebrand F."/>
            <person name="Pallen M.J."/>
        </authorList>
    </citation>
    <scope>NUCLEOTIDE SEQUENCE [LARGE SCALE GENOMIC DNA]</scope>
    <source>
        <strain evidence="4 5">Sa1CUA4</strain>
    </source>
</reference>
<feature type="DNA-binding region" description="H-T-H motif" evidence="2">
    <location>
        <begin position="25"/>
        <end position="44"/>
    </location>
</feature>
<dbReference type="Pfam" id="PF17940">
    <property type="entry name" value="TetR_C_31"/>
    <property type="match status" value="1"/>
</dbReference>
<dbReference type="EMBL" id="JACSPM010000002">
    <property type="protein sequence ID" value="MBD8023343.1"/>
    <property type="molecule type" value="Genomic_DNA"/>
</dbReference>
<evidence type="ECO:0000313" key="5">
    <source>
        <dbReference type="Proteomes" id="UP000602532"/>
    </source>
</evidence>
<dbReference type="InterPro" id="IPR001647">
    <property type="entry name" value="HTH_TetR"/>
</dbReference>
<dbReference type="Gene3D" id="1.10.357.10">
    <property type="entry name" value="Tetracycline Repressor, domain 2"/>
    <property type="match status" value="1"/>
</dbReference>
<organism evidence="4 5">
    <name type="scientific">Microbacterium gallinarum</name>
    <dbReference type="NCBI Taxonomy" id="2762209"/>
    <lineage>
        <taxon>Bacteria</taxon>
        <taxon>Bacillati</taxon>
        <taxon>Actinomycetota</taxon>
        <taxon>Actinomycetes</taxon>
        <taxon>Micrococcales</taxon>
        <taxon>Microbacteriaceae</taxon>
        <taxon>Microbacterium</taxon>
    </lineage>
</organism>
<accession>A0ABR8X234</accession>
<evidence type="ECO:0000259" key="3">
    <source>
        <dbReference type="PROSITE" id="PS50977"/>
    </source>
</evidence>
<dbReference type="InterPro" id="IPR041583">
    <property type="entry name" value="TetR_C_31"/>
</dbReference>
<name>A0ABR8X234_9MICO</name>
<keyword evidence="5" id="KW-1185">Reference proteome</keyword>
<sequence length="183" mass="19806">MTTTRERSLDAAVHLVGTQGIRALTHARVDAQAGLPRGSTSNHFRTRDALRAGVTTWIAEQERGDLAAVLTRTFDDLEGFVDVFSSAIELLTGPHAVRTRARYALFLEAASDPELFAPLRAQREAMAAWSRNLLVTLGAKHPDTALHAFMAFGDGIILHRLTVDPDAPVRPSVDAALRGCLVA</sequence>
<comment type="caution">
    <text evidence="4">The sequence shown here is derived from an EMBL/GenBank/DDBJ whole genome shotgun (WGS) entry which is preliminary data.</text>
</comment>
<evidence type="ECO:0000256" key="1">
    <source>
        <dbReference type="ARBA" id="ARBA00023125"/>
    </source>
</evidence>
<dbReference type="InterPro" id="IPR009057">
    <property type="entry name" value="Homeodomain-like_sf"/>
</dbReference>
<evidence type="ECO:0000313" key="4">
    <source>
        <dbReference type="EMBL" id="MBD8023343.1"/>
    </source>
</evidence>
<feature type="domain" description="HTH tetR-type" evidence="3">
    <location>
        <begin position="2"/>
        <end position="62"/>
    </location>
</feature>
<proteinExistence type="predicted"/>
<dbReference type="Proteomes" id="UP000602532">
    <property type="component" value="Unassembled WGS sequence"/>
</dbReference>